<dbReference type="EMBL" id="MBUA01000029">
    <property type="protein sequence ID" value="MBC6492735.1"/>
    <property type="molecule type" value="Genomic_DNA"/>
</dbReference>
<accession>A0ABR7MCI4</accession>
<sequence length="148" mass="16320">MKKILLIAATAFVSMASFASVDPVKGKVLESFRTEFGEAKNVQWKSIDDAGLYQATFQYRDTELSAFYDEAGALVATARYVSKDNLPIMVTKSIRETYPEHVVRNVIEHISNGSTTYHVTLHGEKSSLIVSASPAGSLSVFKKIKNKL</sequence>
<evidence type="ECO:0000256" key="1">
    <source>
        <dbReference type="SAM" id="SignalP"/>
    </source>
</evidence>
<keyword evidence="1" id="KW-0732">Signal</keyword>
<evidence type="ECO:0000313" key="2">
    <source>
        <dbReference type="EMBL" id="MBC6492735.1"/>
    </source>
</evidence>
<feature type="signal peptide" evidence="1">
    <location>
        <begin position="1"/>
        <end position="19"/>
    </location>
</feature>
<keyword evidence="3" id="KW-1185">Reference proteome</keyword>
<dbReference type="SUPFAM" id="SSF160574">
    <property type="entry name" value="BT0923-like"/>
    <property type="match status" value="1"/>
</dbReference>
<organism evidence="2 3">
    <name type="scientific">Flavihumibacter stibioxidans</name>
    <dbReference type="NCBI Taxonomy" id="1834163"/>
    <lineage>
        <taxon>Bacteria</taxon>
        <taxon>Pseudomonadati</taxon>
        <taxon>Bacteroidota</taxon>
        <taxon>Chitinophagia</taxon>
        <taxon>Chitinophagales</taxon>
        <taxon>Chitinophagaceae</taxon>
        <taxon>Flavihumibacter</taxon>
    </lineage>
</organism>
<dbReference type="Gene3D" id="3.10.450.360">
    <property type="match status" value="1"/>
</dbReference>
<dbReference type="Proteomes" id="UP000765802">
    <property type="component" value="Unassembled WGS sequence"/>
</dbReference>
<protein>
    <recommendedName>
        <fullName evidence="4">Beta-lactamase-inhibitor-like PepSY-like domain-containing protein</fullName>
    </recommendedName>
</protein>
<evidence type="ECO:0000313" key="3">
    <source>
        <dbReference type="Proteomes" id="UP000765802"/>
    </source>
</evidence>
<dbReference type="RefSeq" id="WP_187258054.1">
    <property type="nucleotide sequence ID" value="NZ_JBHULF010000019.1"/>
</dbReference>
<proteinExistence type="predicted"/>
<reference evidence="2 3" key="1">
    <citation type="submission" date="2016-07" db="EMBL/GenBank/DDBJ databases">
        <title>Genome analysis of Flavihumibacter stibioxidans YS-17.</title>
        <authorList>
            <person name="Shi K."/>
            <person name="Han Y."/>
            <person name="Wang G."/>
        </authorList>
    </citation>
    <scope>NUCLEOTIDE SEQUENCE [LARGE SCALE GENOMIC DNA]</scope>
    <source>
        <strain evidence="2 3">YS-17</strain>
    </source>
</reference>
<feature type="chain" id="PRO_5045720912" description="Beta-lactamase-inhibitor-like PepSY-like domain-containing protein" evidence="1">
    <location>
        <begin position="20"/>
        <end position="148"/>
    </location>
</feature>
<name>A0ABR7MCI4_9BACT</name>
<comment type="caution">
    <text evidence="2">The sequence shown here is derived from an EMBL/GenBank/DDBJ whole genome shotgun (WGS) entry which is preliminary data.</text>
</comment>
<evidence type="ECO:0008006" key="4">
    <source>
        <dbReference type="Google" id="ProtNLM"/>
    </source>
</evidence>
<gene>
    <name evidence="2" type="ORF">BC349_16885</name>
</gene>